<dbReference type="PRINTS" id="PR00101">
    <property type="entry name" value="ATCASE"/>
</dbReference>
<reference evidence="3" key="2">
    <citation type="submission" date="2020-06" db="EMBL/GenBank/DDBJ databases">
        <title>Helianthus annuus Genome sequencing and assembly Release 2.</title>
        <authorList>
            <person name="Gouzy J."/>
            <person name="Langlade N."/>
            <person name="Munos S."/>
        </authorList>
    </citation>
    <scope>NUCLEOTIDE SEQUENCE</scope>
    <source>
        <tissue evidence="3">Leaves</tissue>
    </source>
</reference>
<sequence length="149" mass="17133">MSMGILEVIRINELDVSFTILQHIAIWGNLVVYNWIVSALPRSGMYTIMYRLCRQPAYWNTMFLDDVIEAQQFDREILNAIFEVAREMETIEKKSCGNQILKVFLMATLFYEPSTRTRLSFESAMKQLGGEVLTTENAREFSSAAKGDT</sequence>
<dbReference type="InterPro" id="IPR006130">
    <property type="entry name" value="Asp/Orn_carbamoylTrfase"/>
</dbReference>
<gene>
    <name evidence="3" type="ORF">HanXRQr2_Chr03g0098761</name>
</gene>
<dbReference type="InterPro" id="IPR036901">
    <property type="entry name" value="Asp/Orn_carbamoylTrfase_sf"/>
</dbReference>
<keyword evidence="4" id="KW-1185">Reference proteome</keyword>
<dbReference type="GO" id="GO:0004070">
    <property type="term" value="F:aspartate carbamoyltransferase activity"/>
    <property type="evidence" value="ECO:0007669"/>
    <property type="project" value="UniProtKB-EC"/>
</dbReference>
<dbReference type="InterPro" id="IPR006132">
    <property type="entry name" value="Asp/Orn_carbamoyltranf_P-bd"/>
</dbReference>
<protein>
    <submittedName>
        <fullName evidence="3">Aspartate carbamoyltransferase</fullName>
        <ecNumber evidence="3">2.1.3.2</ecNumber>
    </submittedName>
</protein>
<evidence type="ECO:0000256" key="1">
    <source>
        <dbReference type="ARBA" id="ARBA00022679"/>
    </source>
</evidence>
<proteinExistence type="predicted"/>
<dbReference type="GO" id="GO:0016597">
    <property type="term" value="F:amino acid binding"/>
    <property type="evidence" value="ECO:0007669"/>
    <property type="project" value="InterPro"/>
</dbReference>
<dbReference type="Proteomes" id="UP000215914">
    <property type="component" value="Unassembled WGS sequence"/>
</dbReference>
<evidence type="ECO:0000313" key="4">
    <source>
        <dbReference type="Proteomes" id="UP000215914"/>
    </source>
</evidence>
<dbReference type="Gene3D" id="3.40.50.1370">
    <property type="entry name" value="Aspartate/ornithine carbamoyltransferase"/>
    <property type="match status" value="1"/>
</dbReference>
<dbReference type="PROSITE" id="PS00097">
    <property type="entry name" value="CARBAMOYLTRANSFERASE"/>
    <property type="match status" value="1"/>
</dbReference>
<keyword evidence="1 3" id="KW-0808">Transferase</keyword>
<feature type="domain" description="Aspartate/ornithine carbamoyltransferase carbamoyl-P binding" evidence="2">
    <location>
        <begin position="66"/>
        <end position="147"/>
    </location>
</feature>
<organism evidence="3 4">
    <name type="scientific">Helianthus annuus</name>
    <name type="common">Common sunflower</name>
    <dbReference type="NCBI Taxonomy" id="4232"/>
    <lineage>
        <taxon>Eukaryota</taxon>
        <taxon>Viridiplantae</taxon>
        <taxon>Streptophyta</taxon>
        <taxon>Embryophyta</taxon>
        <taxon>Tracheophyta</taxon>
        <taxon>Spermatophyta</taxon>
        <taxon>Magnoliopsida</taxon>
        <taxon>eudicotyledons</taxon>
        <taxon>Gunneridae</taxon>
        <taxon>Pentapetalae</taxon>
        <taxon>asterids</taxon>
        <taxon>campanulids</taxon>
        <taxon>Asterales</taxon>
        <taxon>Asteraceae</taxon>
        <taxon>Asteroideae</taxon>
        <taxon>Heliantheae alliance</taxon>
        <taxon>Heliantheae</taxon>
        <taxon>Helianthus</taxon>
    </lineage>
</organism>
<dbReference type="Pfam" id="PF02729">
    <property type="entry name" value="OTCace_N"/>
    <property type="match status" value="1"/>
</dbReference>
<evidence type="ECO:0000313" key="3">
    <source>
        <dbReference type="EMBL" id="KAF5813468.1"/>
    </source>
</evidence>
<dbReference type="GO" id="GO:0006520">
    <property type="term" value="P:amino acid metabolic process"/>
    <property type="evidence" value="ECO:0007669"/>
    <property type="project" value="InterPro"/>
</dbReference>
<dbReference type="EC" id="2.1.3.2" evidence="3"/>
<dbReference type="PANTHER" id="PTHR45753:SF6">
    <property type="entry name" value="ASPARTATE CARBAMOYLTRANSFERASE"/>
    <property type="match status" value="1"/>
</dbReference>
<comment type="caution">
    <text evidence="3">The sequence shown here is derived from an EMBL/GenBank/DDBJ whole genome shotgun (WGS) entry which is preliminary data.</text>
</comment>
<dbReference type="EMBL" id="MNCJ02000318">
    <property type="protein sequence ID" value="KAF5813468.1"/>
    <property type="molecule type" value="Genomic_DNA"/>
</dbReference>
<dbReference type="AlphaFoldDB" id="A0A9K3JE53"/>
<evidence type="ECO:0000259" key="2">
    <source>
        <dbReference type="Pfam" id="PF02729"/>
    </source>
</evidence>
<name>A0A9K3JE53_HELAN</name>
<dbReference type="SUPFAM" id="SSF53671">
    <property type="entry name" value="Aspartate/ornithine carbamoyltransferase"/>
    <property type="match status" value="1"/>
</dbReference>
<dbReference type="Gramene" id="mRNA:HanXRQr2_Chr03g0098761">
    <property type="protein sequence ID" value="mRNA:HanXRQr2_Chr03g0098761"/>
    <property type="gene ID" value="HanXRQr2_Chr03g0098761"/>
</dbReference>
<accession>A0A9K3JE53</accession>
<reference evidence="3" key="1">
    <citation type="journal article" date="2017" name="Nature">
        <title>The sunflower genome provides insights into oil metabolism, flowering and Asterid evolution.</title>
        <authorList>
            <person name="Badouin H."/>
            <person name="Gouzy J."/>
            <person name="Grassa C.J."/>
            <person name="Murat F."/>
            <person name="Staton S.E."/>
            <person name="Cottret L."/>
            <person name="Lelandais-Briere C."/>
            <person name="Owens G.L."/>
            <person name="Carrere S."/>
            <person name="Mayjonade B."/>
            <person name="Legrand L."/>
            <person name="Gill N."/>
            <person name="Kane N.C."/>
            <person name="Bowers J.E."/>
            <person name="Hubner S."/>
            <person name="Bellec A."/>
            <person name="Berard A."/>
            <person name="Berges H."/>
            <person name="Blanchet N."/>
            <person name="Boniface M.C."/>
            <person name="Brunel D."/>
            <person name="Catrice O."/>
            <person name="Chaidir N."/>
            <person name="Claudel C."/>
            <person name="Donnadieu C."/>
            <person name="Faraut T."/>
            <person name="Fievet G."/>
            <person name="Helmstetter N."/>
            <person name="King M."/>
            <person name="Knapp S.J."/>
            <person name="Lai Z."/>
            <person name="Le Paslier M.C."/>
            <person name="Lippi Y."/>
            <person name="Lorenzon L."/>
            <person name="Mandel J.R."/>
            <person name="Marage G."/>
            <person name="Marchand G."/>
            <person name="Marquand E."/>
            <person name="Bret-Mestries E."/>
            <person name="Morien E."/>
            <person name="Nambeesan S."/>
            <person name="Nguyen T."/>
            <person name="Pegot-Espagnet P."/>
            <person name="Pouilly N."/>
            <person name="Raftis F."/>
            <person name="Sallet E."/>
            <person name="Schiex T."/>
            <person name="Thomas J."/>
            <person name="Vandecasteele C."/>
            <person name="Vares D."/>
            <person name="Vear F."/>
            <person name="Vautrin S."/>
            <person name="Crespi M."/>
            <person name="Mangin B."/>
            <person name="Burke J.M."/>
            <person name="Salse J."/>
            <person name="Munos S."/>
            <person name="Vincourt P."/>
            <person name="Rieseberg L.H."/>
            <person name="Langlade N.B."/>
        </authorList>
    </citation>
    <scope>NUCLEOTIDE SEQUENCE</scope>
    <source>
        <tissue evidence="3">Leaves</tissue>
    </source>
</reference>
<dbReference type="PANTHER" id="PTHR45753">
    <property type="entry name" value="ORNITHINE CARBAMOYLTRANSFERASE, MITOCHONDRIAL"/>
    <property type="match status" value="1"/>
</dbReference>